<reference evidence="10 11" key="1">
    <citation type="submission" date="2010-12" db="EMBL/GenBank/DDBJ databases">
        <title>Complete sequence of Bacillus cellulosilyticus DSM 2522.</title>
        <authorList>
            <consortium name="US DOE Joint Genome Institute"/>
            <person name="Lucas S."/>
            <person name="Copeland A."/>
            <person name="Lapidus A."/>
            <person name="Cheng J.-F."/>
            <person name="Bruce D."/>
            <person name="Goodwin L."/>
            <person name="Pitluck S."/>
            <person name="Chertkov O."/>
            <person name="Detter J.C."/>
            <person name="Han C."/>
            <person name="Tapia R."/>
            <person name="Land M."/>
            <person name="Hauser L."/>
            <person name="Jeffries C."/>
            <person name="Kyrpides N."/>
            <person name="Ivanova N."/>
            <person name="Mikhailova N."/>
            <person name="Brumm P."/>
            <person name="Mead D."/>
            <person name="Woyke T."/>
        </authorList>
    </citation>
    <scope>NUCLEOTIDE SEQUENCE [LARGE SCALE GENOMIC DNA]</scope>
    <source>
        <strain evidence="11">ATCC 21833 / DSM 2522 / FERM P-1141 / JCM 9156 / N-4</strain>
    </source>
</reference>
<keyword evidence="6" id="KW-0680">Restriction system</keyword>
<evidence type="ECO:0000256" key="7">
    <source>
        <dbReference type="ARBA" id="ARBA00047942"/>
    </source>
</evidence>
<dbReference type="RefSeq" id="WP_013490844.1">
    <property type="nucleotide sequence ID" value="NC_014829.1"/>
</dbReference>
<dbReference type="Proteomes" id="UP000001401">
    <property type="component" value="Chromosome"/>
</dbReference>
<evidence type="ECO:0000256" key="3">
    <source>
        <dbReference type="ARBA" id="ARBA00022603"/>
    </source>
</evidence>
<sequence length="485" mass="55850">MKLEELESWLWGAANILRGPVDQSDFKSYIFPMLFFKRISDVYDEELQESMEIYGEDFDEEHRFIIPKGCHWNEVRSVTKNVGIKILSSIREIEKANPESLYGIFGDTQWSNKDKLTDEILIELIEHFSQYNLGNKNVKSNTMGQAYEYLIKKFADVANKKAGEFYTPREIVKLMTMLLDPEENESIYDPACGTGGMLLEAVDHLNDTSRDARTLKLYGQEKNLTTSSIARMNLFLHGLEDFKIVRNDTLKNPAYFEEDKLMTFDCVIANPPFSLKSWGYEEWKDDPYGRNIAGIPPKTNGDYAWVQHMIKSMEMYTGRMAVVLSQGVLFRAGAEGKIRRELLQQDLLDTVIGLAPNLFYGTNISACILFFRKDKPVDRKGKVQFIDASQLFKKERNQNTLLLEHVNEIFKLYNEYNTTKGKTSIATLDDIKSNNFNLNIPLYVKPIIEDDGISLEQAYNEMVQALKETNESENVLNSFLKEMDV</sequence>
<dbReference type="Gene3D" id="3.40.50.150">
    <property type="entry name" value="Vaccinia Virus protein VP39"/>
    <property type="match status" value="1"/>
</dbReference>
<dbReference type="GO" id="GO:0009007">
    <property type="term" value="F:site-specific DNA-methyltransferase (adenine-specific) activity"/>
    <property type="evidence" value="ECO:0007669"/>
    <property type="project" value="UniProtKB-EC"/>
</dbReference>
<proteinExistence type="inferred from homology"/>
<dbReference type="GO" id="GO:0003677">
    <property type="term" value="F:DNA binding"/>
    <property type="evidence" value="ECO:0007669"/>
    <property type="project" value="InterPro"/>
</dbReference>
<feature type="domain" description="DNA methylase adenine-specific" evidence="8">
    <location>
        <begin position="140"/>
        <end position="447"/>
    </location>
</feature>
<accession>E6TZV2</accession>
<keyword evidence="5" id="KW-0949">S-adenosyl-L-methionine</keyword>
<organism evidence="10 11">
    <name type="scientific">Evansella cellulosilytica (strain ATCC 21833 / DSM 2522 / FERM P-1141 / JCM 9156 / N-4)</name>
    <name type="common">Bacillus cellulosilyticus</name>
    <dbReference type="NCBI Taxonomy" id="649639"/>
    <lineage>
        <taxon>Bacteria</taxon>
        <taxon>Bacillati</taxon>
        <taxon>Bacillota</taxon>
        <taxon>Bacilli</taxon>
        <taxon>Bacillales</taxon>
        <taxon>Bacillaceae</taxon>
        <taxon>Evansella</taxon>
    </lineage>
</organism>
<dbReference type="AlphaFoldDB" id="E6TZV2"/>
<dbReference type="Pfam" id="PF02384">
    <property type="entry name" value="N6_Mtase"/>
    <property type="match status" value="1"/>
</dbReference>
<dbReference type="SUPFAM" id="SSF53335">
    <property type="entry name" value="S-adenosyl-L-methionine-dependent methyltransferases"/>
    <property type="match status" value="1"/>
</dbReference>
<feature type="domain" description="N6 adenine-specific DNA methyltransferase N-terminal" evidence="9">
    <location>
        <begin position="6"/>
        <end position="128"/>
    </location>
</feature>
<dbReference type="PANTHER" id="PTHR42933">
    <property type="entry name" value="SLR6095 PROTEIN"/>
    <property type="match status" value="1"/>
</dbReference>
<evidence type="ECO:0000256" key="6">
    <source>
        <dbReference type="ARBA" id="ARBA00022747"/>
    </source>
</evidence>
<dbReference type="REBASE" id="30807">
    <property type="entry name" value="M1.BceNI"/>
</dbReference>
<dbReference type="EMBL" id="CP002394">
    <property type="protein sequence ID" value="ADU32518.1"/>
    <property type="molecule type" value="Genomic_DNA"/>
</dbReference>
<evidence type="ECO:0000259" key="8">
    <source>
        <dbReference type="Pfam" id="PF02384"/>
    </source>
</evidence>
<dbReference type="GO" id="GO:0008170">
    <property type="term" value="F:N-methyltransferase activity"/>
    <property type="evidence" value="ECO:0007669"/>
    <property type="project" value="InterPro"/>
</dbReference>
<dbReference type="EC" id="2.1.1.72" evidence="2"/>
<dbReference type="eggNOG" id="COG0286">
    <property type="taxonomic scope" value="Bacteria"/>
</dbReference>
<keyword evidence="4 10" id="KW-0808">Transferase</keyword>
<name>E6TZV2_EVAC2</name>
<dbReference type="InterPro" id="IPR002052">
    <property type="entry name" value="DNA_methylase_N6_adenine_CS"/>
</dbReference>
<evidence type="ECO:0000259" key="9">
    <source>
        <dbReference type="Pfam" id="PF12161"/>
    </source>
</evidence>
<keyword evidence="11" id="KW-1185">Reference proteome</keyword>
<dbReference type="HOGENOM" id="CLU_013049_4_2_9"/>
<dbReference type="KEGG" id="bco:Bcell_4291"/>
<protein>
    <recommendedName>
        <fullName evidence="2">site-specific DNA-methyltransferase (adenine-specific)</fullName>
        <ecNumber evidence="2">2.1.1.72</ecNumber>
    </recommendedName>
</protein>
<dbReference type="InterPro" id="IPR051537">
    <property type="entry name" value="DNA_Adenine_Mtase"/>
</dbReference>
<evidence type="ECO:0000313" key="11">
    <source>
        <dbReference type="Proteomes" id="UP000001401"/>
    </source>
</evidence>
<evidence type="ECO:0000313" key="10">
    <source>
        <dbReference type="EMBL" id="ADU32518.1"/>
    </source>
</evidence>
<dbReference type="InterPro" id="IPR038333">
    <property type="entry name" value="T1MK-like_N_sf"/>
</dbReference>
<dbReference type="PROSITE" id="PS00092">
    <property type="entry name" value="N6_MTASE"/>
    <property type="match status" value="1"/>
</dbReference>
<comment type="similarity">
    <text evidence="1">Belongs to the N(4)/N(6)-methyltransferase family.</text>
</comment>
<dbReference type="InterPro" id="IPR029063">
    <property type="entry name" value="SAM-dependent_MTases_sf"/>
</dbReference>
<dbReference type="OrthoDB" id="9814572at2"/>
<dbReference type="STRING" id="649639.Bcell_4291"/>
<gene>
    <name evidence="10" type="ordered locus">Bcell_4291</name>
</gene>
<keyword evidence="3 10" id="KW-0489">Methyltransferase</keyword>
<evidence type="ECO:0000256" key="4">
    <source>
        <dbReference type="ARBA" id="ARBA00022679"/>
    </source>
</evidence>
<dbReference type="InterPro" id="IPR003356">
    <property type="entry name" value="DNA_methylase_A-5"/>
</dbReference>
<dbReference type="InterPro" id="IPR022749">
    <property type="entry name" value="D12N6_MeTrfase_N"/>
</dbReference>
<dbReference type="GO" id="GO:0009307">
    <property type="term" value="P:DNA restriction-modification system"/>
    <property type="evidence" value="ECO:0007669"/>
    <property type="project" value="UniProtKB-KW"/>
</dbReference>
<evidence type="ECO:0000256" key="2">
    <source>
        <dbReference type="ARBA" id="ARBA00011900"/>
    </source>
</evidence>
<evidence type="ECO:0000256" key="1">
    <source>
        <dbReference type="ARBA" id="ARBA00006594"/>
    </source>
</evidence>
<dbReference type="GO" id="GO:0032259">
    <property type="term" value="P:methylation"/>
    <property type="evidence" value="ECO:0007669"/>
    <property type="project" value="UniProtKB-KW"/>
</dbReference>
<comment type="catalytic activity">
    <reaction evidence="7">
        <text>a 2'-deoxyadenosine in DNA + S-adenosyl-L-methionine = an N(6)-methyl-2'-deoxyadenosine in DNA + S-adenosyl-L-homocysteine + H(+)</text>
        <dbReference type="Rhea" id="RHEA:15197"/>
        <dbReference type="Rhea" id="RHEA-COMP:12418"/>
        <dbReference type="Rhea" id="RHEA-COMP:12419"/>
        <dbReference type="ChEBI" id="CHEBI:15378"/>
        <dbReference type="ChEBI" id="CHEBI:57856"/>
        <dbReference type="ChEBI" id="CHEBI:59789"/>
        <dbReference type="ChEBI" id="CHEBI:90615"/>
        <dbReference type="ChEBI" id="CHEBI:90616"/>
        <dbReference type="EC" id="2.1.1.72"/>
    </reaction>
</comment>
<dbReference type="Gene3D" id="1.20.1260.30">
    <property type="match status" value="1"/>
</dbReference>
<dbReference type="Pfam" id="PF12161">
    <property type="entry name" value="HsdM_N"/>
    <property type="match status" value="1"/>
</dbReference>
<evidence type="ECO:0000256" key="5">
    <source>
        <dbReference type="ARBA" id="ARBA00022691"/>
    </source>
</evidence>
<dbReference type="PRINTS" id="PR00507">
    <property type="entry name" value="N12N6MTFRASE"/>
</dbReference>
<dbReference type="PANTHER" id="PTHR42933:SF3">
    <property type="entry name" value="TYPE I RESTRICTION ENZYME MJAVIII METHYLASE SUBUNIT"/>
    <property type="match status" value="1"/>
</dbReference>